<dbReference type="GO" id="GO:0051131">
    <property type="term" value="P:chaperone-mediated protein complex assembly"/>
    <property type="evidence" value="ECO:0007669"/>
    <property type="project" value="InterPro"/>
</dbReference>
<reference evidence="5" key="2">
    <citation type="submission" date="2025-08" db="UniProtKB">
        <authorList>
            <consortium name="Ensembl"/>
        </authorList>
    </citation>
    <scope>IDENTIFICATION</scope>
</reference>
<dbReference type="Gene3D" id="1.10.560.10">
    <property type="entry name" value="GroEL-like equatorial domain"/>
    <property type="match status" value="2"/>
</dbReference>
<proteinExistence type="inferred from homology"/>
<evidence type="ECO:0000313" key="5">
    <source>
        <dbReference type="Ensembl" id="ENSGACP00000069859.1"/>
    </source>
</evidence>
<accession>A0AAQ4S1U5</accession>
<comment type="similarity">
    <text evidence="4">Belongs to the TCP-1 chaperonin family.</text>
</comment>
<dbReference type="PRINTS" id="PR00304">
    <property type="entry name" value="TCOMPLEXTCP1"/>
</dbReference>
<dbReference type="InterPro" id="IPR027413">
    <property type="entry name" value="GROEL-like_equatorial_sf"/>
</dbReference>
<evidence type="ECO:0000256" key="4">
    <source>
        <dbReference type="RuleBase" id="RU004187"/>
    </source>
</evidence>
<dbReference type="Ensembl" id="ENSGACT00000036608.1">
    <property type="protein sequence ID" value="ENSGACP00000069859.1"/>
    <property type="gene ID" value="ENSGACG00000013120.2"/>
</dbReference>
<evidence type="ECO:0000256" key="2">
    <source>
        <dbReference type="ARBA" id="ARBA00022840"/>
    </source>
</evidence>
<dbReference type="PANTHER" id="PTHR14667">
    <property type="entry name" value="BARDET-BIEDL SYNDROME 10 PROTEIN"/>
    <property type="match status" value="1"/>
</dbReference>
<evidence type="ECO:0000256" key="3">
    <source>
        <dbReference type="ARBA" id="ARBA00023186"/>
    </source>
</evidence>
<dbReference type="PANTHER" id="PTHR14667:SF2">
    <property type="entry name" value="BARDET-BIEDL SYNDROME 10 PROTEIN"/>
    <property type="match status" value="1"/>
</dbReference>
<keyword evidence="1 4" id="KW-0547">Nucleotide-binding</keyword>
<protein>
    <recommendedName>
        <fullName evidence="7">Bardet-Biedl syndrome 10</fullName>
    </recommendedName>
</protein>
<evidence type="ECO:0000256" key="1">
    <source>
        <dbReference type="ARBA" id="ARBA00022741"/>
    </source>
</evidence>
<dbReference type="InterPro" id="IPR002423">
    <property type="entry name" value="Cpn60/GroEL/TCP-1"/>
</dbReference>
<dbReference type="Pfam" id="PF00118">
    <property type="entry name" value="Cpn60_TCP1"/>
    <property type="match status" value="1"/>
</dbReference>
<keyword evidence="3 4" id="KW-0143">Chaperone</keyword>
<reference evidence="5 6" key="1">
    <citation type="journal article" date="2021" name="G3 (Bethesda)">
        <title>Improved contiguity of the threespine stickleback genome using long-read sequencing.</title>
        <authorList>
            <person name="Nath S."/>
            <person name="Shaw D.E."/>
            <person name="White M.A."/>
        </authorList>
    </citation>
    <scope>NUCLEOTIDE SEQUENCE [LARGE SCALE GENOMIC DNA]</scope>
    <source>
        <strain evidence="5 6">Lake Benthic</strain>
    </source>
</reference>
<reference evidence="5" key="3">
    <citation type="submission" date="2025-09" db="UniProtKB">
        <authorList>
            <consortium name="Ensembl"/>
        </authorList>
    </citation>
    <scope>IDENTIFICATION</scope>
</reference>
<name>A0AAQ4S1U5_GASAC</name>
<keyword evidence="6" id="KW-1185">Reference proteome</keyword>
<dbReference type="AlphaFoldDB" id="A0AAQ4S1U5"/>
<dbReference type="GO" id="GO:0140662">
    <property type="term" value="F:ATP-dependent protein folding chaperone"/>
    <property type="evidence" value="ECO:0007669"/>
    <property type="project" value="InterPro"/>
</dbReference>
<dbReference type="InterPro" id="IPR042619">
    <property type="entry name" value="BBS10"/>
</dbReference>
<evidence type="ECO:0000313" key="6">
    <source>
        <dbReference type="Proteomes" id="UP000007635"/>
    </source>
</evidence>
<organism evidence="5 6">
    <name type="scientific">Gasterosteus aculeatus aculeatus</name>
    <name type="common">three-spined stickleback</name>
    <dbReference type="NCBI Taxonomy" id="481459"/>
    <lineage>
        <taxon>Eukaryota</taxon>
        <taxon>Metazoa</taxon>
        <taxon>Chordata</taxon>
        <taxon>Craniata</taxon>
        <taxon>Vertebrata</taxon>
        <taxon>Euteleostomi</taxon>
        <taxon>Actinopterygii</taxon>
        <taxon>Neopterygii</taxon>
        <taxon>Teleostei</taxon>
        <taxon>Neoteleostei</taxon>
        <taxon>Acanthomorphata</taxon>
        <taxon>Eupercaria</taxon>
        <taxon>Perciformes</taxon>
        <taxon>Cottioidei</taxon>
        <taxon>Gasterosteales</taxon>
        <taxon>Gasterosteidae</taxon>
        <taxon>Gasterosteus</taxon>
    </lineage>
</organism>
<sequence>MCAVQSVGMLPVEHLHLEHVLQTVCVLESVVCRSFGPEGGQVLFTQDTGQAMLSRSGARILTALRLEHPLARMVVECVLKHSTETGDGSKTFIILMASLLRIIHTTACREPHVSRTHTSKAAAETASARHLADKMLAFASEELDDLIAAAVVPLSGATPVRDCRVIEPEHVATLTFCRPILLGAHRYVHVAFHDTEEKITVKPCSLVLCGLGEGQTDQFACALKDAMRMLLSTWDPIGITAAPFKQCVLEPGCVLPAGGTFELLLNNALLQHGSSCSISDHTNKGVPAVSQLLAKALLSVPRQIYYHSPRRLLQTQTRLLSLTKNHLSIAHNKILTQSHREDGTLTEPCRGEVLMSGSGLESVSCKSQVLLAALQCVSSLLRVDAVLRTHTALHTQSHRRTNISWAGTEDEAED</sequence>
<dbReference type="GO" id="GO:0005524">
    <property type="term" value="F:ATP binding"/>
    <property type="evidence" value="ECO:0007669"/>
    <property type="project" value="UniProtKB-KW"/>
</dbReference>
<dbReference type="SUPFAM" id="SSF48592">
    <property type="entry name" value="GroEL equatorial domain-like"/>
    <property type="match status" value="1"/>
</dbReference>
<evidence type="ECO:0008006" key="7">
    <source>
        <dbReference type="Google" id="ProtNLM"/>
    </source>
</evidence>
<keyword evidence="2 4" id="KW-0067">ATP-binding</keyword>
<dbReference type="Proteomes" id="UP000007635">
    <property type="component" value="Chromosome XIX"/>
</dbReference>
<dbReference type="GeneTree" id="ENSGT00390000002417"/>
<dbReference type="InterPro" id="IPR017998">
    <property type="entry name" value="Chaperone_TCP-1"/>
</dbReference>